<dbReference type="Gene3D" id="3.40.50.720">
    <property type="entry name" value="NAD(P)-binding Rossmann-like Domain"/>
    <property type="match status" value="1"/>
</dbReference>
<comment type="caution">
    <text evidence="3">The sequence shown here is derived from an EMBL/GenBank/DDBJ whole genome shotgun (WGS) entry which is preliminary data.</text>
</comment>
<dbReference type="InterPro" id="IPR037108">
    <property type="entry name" value="TM1727-like_C_sf"/>
</dbReference>
<dbReference type="RefSeq" id="WP_212905006.1">
    <property type="nucleotide sequence ID" value="NZ_BOPZ01000033.1"/>
</dbReference>
<accession>A0A919VHF1</accession>
<evidence type="ECO:0000313" key="4">
    <source>
        <dbReference type="Proteomes" id="UP000679179"/>
    </source>
</evidence>
<feature type="domain" description="Putative oxidoreductase/dehydrogenase Rossmann-like" evidence="1">
    <location>
        <begin position="2"/>
        <end position="115"/>
    </location>
</feature>
<sequence length="282" mass="31320">MKIGFYGAGKVAFSLGKYFKMKNIPLSGYYSQNYNSTIDASEFTSSNAYINLEDLIIESDFIFITTPDDVINEAWQRTKNYNIDGKIIAHASGSLSSHIFNEAKESGAFPLSIHPIFPFSDKYNCYKNLNKAFFTIEGNKTALDAAQSILKVCGNKTIQIDSDKKALYHLACVMSSNLVLALTSISCQYLKDIGFNESEAFSALYPLITSNIESINAKGFNRSLTGPIPRGDETTLRKHLSVICDEHKSLYLDLCRQLLSLSTEAYPEKNYKNVIDILGGGN</sequence>
<dbReference type="SUPFAM" id="SSF48179">
    <property type="entry name" value="6-phosphogluconate dehydrogenase C-terminal domain-like"/>
    <property type="match status" value="1"/>
</dbReference>
<dbReference type="InterPro" id="IPR018931">
    <property type="entry name" value="DUF2520"/>
</dbReference>
<dbReference type="PANTHER" id="PTHR40459:SF1">
    <property type="entry name" value="CONSERVED HYPOTHETICAL ALANINE AND LEUCINE RICH PROTEIN"/>
    <property type="match status" value="1"/>
</dbReference>
<evidence type="ECO:0000259" key="2">
    <source>
        <dbReference type="Pfam" id="PF10728"/>
    </source>
</evidence>
<dbReference type="AlphaFoldDB" id="A0A919VHF1"/>
<dbReference type="InterPro" id="IPR008927">
    <property type="entry name" value="6-PGluconate_DH-like_C_sf"/>
</dbReference>
<evidence type="ECO:0000313" key="3">
    <source>
        <dbReference type="EMBL" id="GIM30330.1"/>
    </source>
</evidence>
<gene>
    <name evidence="3" type="ORF">CPJCM30710_29960</name>
</gene>
<keyword evidence="4" id="KW-1185">Reference proteome</keyword>
<protein>
    <recommendedName>
        <fullName evidence="5">DUF2520 domain-containing protein</fullName>
    </recommendedName>
</protein>
<dbReference type="PANTHER" id="PTHR40459">
    <property type="entry name" value="CONSERVED HYPOTHETICAL ALANINE AND LEUCINE RICH PROTEIN"/>
    <property type="match status" value="1"/>
</dbReference>
<evidence type="ECO:0008006" key="5">
    <source>
        <dbReference type="Google" id="ProtNLM"/>
    </source>
</evidence>
<dbReference type="Proteomes" id="UP000679179">
    <property type="component" value="Unassembled WGS sequence"/>
</dbReference>
<organism evidence="3 4">
    <name type="scientific">Clostridium polyendosporum</name>
    <dbReference type="NCBI Taxonomy" id="69208"/>
    <lineage>
        <taxon>Bacteria</taxon>
        <taxon>Bacillati</taxon>
        <taxon>Bacillota</taxon>
        <taxon>Clostridia</taxon>
        <taxon>Eubacteriales</taxon>
        <taxon>Clostridiaceae</taxon>
        <taxon>Clostridium</taxon>
    </lineage>
</organism>
<dbReference type="InterPro" id="IPR036291">
    <property type="entry name" value="NAD(P)-bd_dom_sf"/>
</dbReference>
<name>A0A919VHF1_9CLOT</name>
<evidence type="ECO:0000259" key="1">
    <source>
        <dbReference type="Pfam" id="PF10727"/>
    </source>
</evidence>
<dbReference type="InterPro" id="IPR019665">
    <property type="entry name" value="OxRdtase/DH_put_Rossmann_dom"/>
</dbReference>
<dbReference type="Pfam" id="PF10727">
    <property type="entry name" value="Rossmann-like"/>
    <property type="match status" value="1"/>
</dbReference>
<dbReference type="SUPFAM" id="SSF51735">
    <property type="entry name" value="NAD(P)-binding Rossmann-fold domains"/>
    <property type="match status" value="1"/>
</dbReference>
<proteinExistence type="predicted"/>
<dbReference type="Gene3D" id="1.10.1040.20">
    <property type="entry name" value="ProC-like, C-terminal domain"/>
    <property type="match status" value="1"/>
</dbReference>
<dbReference type="Pfam" id="PF10728">
    <property type="entry name" value="DUF2520"/>
    <property type="match status" value="1"/>
</dbReference>
<dbReference type="EMBL" id="BOPZ01000033">
    <property type="protein sequence ID" value="GIM30330.1"/>
    <property type="molecule type" value="Genomic_DNA"/>
</dbReference>
<reference evidence="3" key="1">
    <citation type="submission" date="2021-03" db="EMBL/GenBank/DDBJ databases">
        <title>Taxonomic study of Clostridium polyendosporum from meadow-gley soil under rice.</title>
        <authorList>
            <person name="Kobayashi H."/>
            <person name="Tanizawa Y."/>
            <person name="Yagura M."/>
        </authorList>
    </citation>
    <scope>NUCLEOTIDE SEQUENCE</scope>
    <source>
        <strain evidence="3">JCM 30710</strain>
    </source>
</reference>
<feature type="domain" description="DUF2520" evidence="2">
    <location>
        <begin position="133"/>
        <end position="256"/>
    </location>
</feature>